<organism evidence="5 6">
    <name type="scientific">Cupriavidus necator</name>
    <name type="common">Alcaligenes eutrophus</name>
    <name type="synonym">Ralstonia eutropha</name>
    <dbReference type="NCBI Taxonomy" id="106590"/>
    <lineage>
        <taxon>Bacteria</taxon>
        <taxon>Pseudomonadati</taxon>
        <taxon>Pseudomonadota</taxon>
        <taxon>Betaproteobacteria</taxon>
        <taxon>Burkholderiales</taxon>
        <taxon>Burkholderiaceae</taxon>
        <taxon>Cupriavidus</taxon>
    </lineage>
</organism>
<dbReference type="PANTHER" id="PTHR13903">
    <property type="entry name" value="PIRIN-RELATED"/>
    <property type="match status" value="1"/>
</dbReference>
<dbReference type="OrthoDB" id="321327at2"/>
<dbReference type="PIRSF" id="PIRSF006232">
    <property type="entry name" value="Pirin"/>
    <property type="match status" value="1"/>
</dbReference>
<feature type="binding site" evidence="2">
    <location>
        <position position="57"/>
    </location>
    <ligand>
        <name>Fe cation</name>
        <dbReference type="ChEBI" id="CHEBI:24875"/>
    </ligand>
</feature>
<evidence type="ECO:0000256" key="2">
    <source>
        <dbReference type="PIRSR" id="PIRSR006232-1"/>
    </source>
</evidence>
<sequence>MHAADDVKIVGPVKGNELVIGDHFDALNFNRKNGAPNPLLMVDHFRMRAPTFGPHPHAGFSAITYVFEDSTSAHQNRDSIGNFGPIRPGALHWMVAGSGAVHDEWPALEGAETHGMQIFVELPQELKSVSPYAIDLDAEDIPTLVQDGLRVRVVAGKLGKLSSPIALPQEFLLLDCFFDSGATFDLSSQLHASTWFYVLAGEPRIFLHDQEARISAGQALAIQTPRDGTPLAITSDTVSHFVLMSGAPVGVAS</sequence>
<feature type="domain" description="Pirin N-terminal" evidence="4">
    <location>
        <begin position="22"/>
        <end position="120"/>
    </location>
</feature>
<dbReference type="InterPro" id="IPR012093">
    <property type="entry name" value="Pirin"/>
</dbReference>
<dbReference type="GO" id="GO:0046872">
    <property type="term" value="F:metal ion binding"/>
    <property type="evidence" value="ECO:0007669"/>
    <property type="project" value="UniProtKB-KW"/>
</dbReference>
<gene>
    <name evidence="5" type="ORF">BJN34_03995</name>
</gene>
<keyword evidence="2" id="KW-0408">Iron</keyword>
<name>A0A1U9UKS8_CUPNE</name>
<reference evidence="6" key="1">
    <citation type="submission" date="2017-02" db="EMBL/GenBank/DDBJ databases">
        <title>Complete genome sequence of Cupriavidus necator strain NH9, a 3-chlorobenzoate degrader.</title>
        <authorList>
            <person name="Moriuchi R."/>
            <person name="Dohra H."/>
            <person name="Ogawa N."/>
        </authorList>
    </citation>
    <scope>NUCLEOTIDE SEQUENCE [LARGE SCALE GENOMIC DNA]</scope>
    <source>
        <strain evidence="6">NH9</strain>
    </source>
</reference>
<dbReference type="AlphaFoldDB" id="A0A1U9UKS8"/>
<keyword evidence="2" id="KW-0479">Metal-binding</keyword>
<evidence type="ECO:0000313" key="6">
    <source>
        <dbReference type="Proteomes" id="UP000189627"/>
    </source>
</evidence>
<dbReference type="Pfam" id="PF02678">
    <property type="entry name" value="Pirin"/>
    <property type="match status" value="1"/>
</dbReference>
<evidence type="ECO:0000259" key="4">
    <source>
        <dbReference type="Pfam" id="PF02678"/>
    </source>
</evidence>
<feature type="binding site" evidence="2">
    <location>
        <position position="55"/>
    </location>
    <ligand>
        <name>Fe cation</name>
        <dbReference type="ChEBI" id="CHEBI:24875"/>
    </ligand>
</feature>
<dbReference type="KEGG" id="cuh:BJN34_03995"/>
<evidence type="ECO:0000256" key="1">
    <source>
        <dbReference type="ARBA" id="ARBA00008416"/>
    </source>
</evidence>
<dbReference type="RefSeq" id="WP_078195466.1">
    <property type="nucleotide sequence ID" value="NZ_CP017757.2"/>
</dbReference>
<dbReference type="PANTHER" id="PTHR13903:SF8">
    <property type="entry name" value="PIRIN"/>
    <property type="match status" value="1"/>
</dbReference>
<comment type="similarity">
    <text evidence="1 3">Belongs to the pirin family.</text>
</comment>
<evidence type="ECO:0000313" key="5">
    <source>
        <dbReference type="EMBL" id="AQV93057.1"/>
    </source>
</evidence>
<dbReference type="EMBL" id="CP017757">
    <property type="protein sequence ID" value="AQV93057.1"/>
    <property type="molecule type" value="Genomic_DNA"/>
</dbReference>
<dbReference type="InterPro" id="IPR003829">
    <property type="entry name" value="Pirin_N_dom"/>
</dbReference>
<dbReference type="InterPro" id="IPR011051">
    <property type="entry name" value="RmlC_Cupin_sf"/>
</dbReference>
<dbReference type="InterPro" id="IPR014710">
    <property type="entry name" value="RmlC-like_jellyroll"/>
</dbReference>
<feature type="binding site" evidence="2">
    <location>
        <position position="102"/>
    </location>
    <ligand>
        <name>Fe cation</name>
        <dbReference type="ChEBI" id="CHEBI:24875"/>
    </ligand>
</feature>
<accession>A0A1U9UKS8</accession>
<proteinExistence type="inferred from homology"/>
<feature type="binding site" evidence="2">
    <location>
        <position position="104"/>
    </location>
    <ligand>
        <name>Fe cation</name>
        <dbReference type="ChEBI" id="CHEBI:24875"/>
    </ligand>
</feature>
<dbReference type="SUPFAM" id="SSF51182">
    <property type="entry name" value="RmlC-like cupins"/>
    <property type="match status" value="1"/>
</dbReference>
<comment type="cofactor">
    <cofactor evidence="2">
        <name>Fe cation</name>
        <dbReference type="ChEBI" id="CHEBI:24875"/>
    </cofactor>
    <text evidence="2">Binds 1 Fe cation per subunit.</text>
</comment>
<protein>
    <submittedName>
        <fullName evidence="5">Pirin family protein</fullName>
    </submittedName>
</protein>
<dbReference type="Proteomes" id="UP000189627">
    <property type="component" value="Chromosome 1"/>
</dbReference>
<dbReference type="Gene3D" id="2.60.120.10">
    <property type="entry name" value="Jelly Rolls"/>
    <property type="match status" value="1"/>
</dbReference>
<evidence type="ECO:0000256" key="3">
    <source>
        <dbReference type="RuleBase" id="RU003457"/>
    </source>
</evidence>